<protein>
    <recommendedName>
        <fullName evidence="1">Thioredoxin</fullName>
    </recommendedName>
</protein>
<dbReference type="InterPro" id="IPR036249">
    <property type="entry name" value="Thioredoxin-like_sf"/>
</dbReference>
<evidence type="ECO:0000256" key="1">
    <source>
        <dbReference type="ARBA" id="ARBA00020570"/>
    </source>
</evidence>
<dbReference type="EMBL" id="LWDF02000535">
    <property type="protein sequence ID" value="KAE8245129.1"/>
    <property type="molecule type" value="Genomic_DNA"/>
</dbReference>
<dbReference type="SUPFAM" id="SSF52833">
    <property type="entry name" value="Thioredoxin-like"/>
    <property type="match status" value="1"/>
</dbReference>
<name>A0A177TXN2_9BASI</name>
<accession>A0A177TXN2</accession>
<gene>
    <name evidence="4" type="ORF">A4X13_0g6076</name>
</gene>
<proteinExistence type="predicted"/>
<keyword evidence="5" id="KW-1185">Reference proteome</keyword>
<evidence type="ECO:0000313" key="5">
    <source>
        <dbReference type="Proteomes" id="UP000077521"/>
    </source>
</evidence>
<dbReference type="InterPro" id="IPR013766">
    <property type="entry name" value="Thioredoxin_domain"/>
</dbReference>
<keyword evidence="2" id="KW-1015">Disulfide bond</keyword>
<dbReference type="AlphaFoldDB" id="A0A177TXN2"/>
<dbReference type="Gene3D" id="3.40.30.10">
    <property type="entry name" value="Glutaredoxin"/>
    <property type="match status" value="1"/>
</dbReference>
<dbReference type="InterPro" id="IPR017937">
    <property type="entry name" value="Thioredoxin_CS"/>
</dbReference>
<comment type="caution">
    <text evidence="4">The sequence shown here is derived from an EMBL/GenBank/DDBJ whole genome shotgun (WGS) entry which is preliminary data.</text>
</comment>
<dbReference type="PROSITE" id="PS00194">
    <property type="entry name" value="THIOREDOXIN_1"/>
    <property type="match status" value="1"/>
</dbReference>
<dbReference type="Proteomes" id="UP000077521">
    <property type="component" value="Unassembled WGS sequence"/>
</dbReference>
<evidence type="ECO:0000259" key="3">
    <source>
        <dbReference type="PROSITE" id="PS51352"/>
    </source>
</evidence>
<reference evidence="4" key="2">
    <citation type="journal article" date="2019" name="IMA Fungus">
        <title>Genome sequencing and comparison of five Tilletia species to identify candidate genes for the detection of regulated species infecting wheat.</title>
        <authorList>
            <person name="Nguyen H.D.T."/>
            <person name="Sultana T."/>
            <person name="Kesanakurti P."/>
            <person name="Hambleton S."/>
        </authorList>
    </citation>
    <scope>NUCLEOTIDE SEQUENCE</scope>
    <source>
        <strain evidence="4">DAOMC 236416</strain>
    </source>
</reference>
<dbReference type="PANTHER" id="PTHR46115">
    <property type="entry name" value="THIOREDOXIN-LIKE PROTEIN 1"/>
    <property type="match status" value="1"/>
</dbReference>
<dbReference type="CDD" id="cd02947">
    <property type="entry name" value="TRX_family"/>
    <property type="match status" value="1"/>
</dbReference>
<dbReference type="PRINTS" id="PR00421">
    <property type="entry name" value="THIOREDOXIN"/>
</dbReference>
<sequence length="165" mass="17290">MPKEVTSAAEFDQELSKAGSKVVVVDFHATWCGPCHAIAPTFASLSTKHASGGVFLKVDVDKVKEVSQRYSVSAMPTFLFIKNRAVVDTLRGADRARLTALVEKHASAGSAAFGGSGSTLGGSSNSAPRPTGGNPVHALGDIKSLKLETMLPLVLLGAYLVYILF</sequence>
<organism evidence="4 5">
    <name type="scientific">Tilletia indica</name>
    <dbReference type="NCBI Taxonomy" id="43049"/>
    <lineage>
        <taxon>Eukaryota</taxon>
        <taxon>Fungi</taxon>
        <taxon>Dikarya</taxon>
        <taxon>Basidiomycota</taxon>
        <taxon>Ustilaginomycotina</taxon>
        <taxon>Exobasidiomycetes</taxon>
        <taxon>Tilletiales</taxon>
        <taxon>Tilletiaceae</taxon>
        <taxon>Tilletia</taxon>
    </lineage>
</organism>
<dbReference type="PROSITE" id="PS51352">
    <property type="entry name" value="THIOREDOXIN_2"/>
    <property type="match status" value="1"/>
</dbReference>
<dbReference type="FunFam" id="3.40.30.10:FF:000245">
    <property type="entry name" value="Thioredoxin"/>
    <property type="match status" value="1"/>
</dbReference>
<reference evidence="4" key="1">
    <citation type="submission" date="2016-04" db="EMBL/GenBank/DDBJ databases">
        <authorList>
            <person name="Nguyen H.D."/>
            <person name="Samba Siva P."/>
            <person name="Cullis J."/>
            <person name="Levesque C.A."/>
            <person name="Hambleton S."/>
        </authorList>
    </citation>
    <scope>NUCLEOTIDE SEQUENCE</scope>
    <source>
        <strain evidence="4">DAOMC 236416</strain>
    </source>
</reference>
<evidence type="ECO:0000313" key="4">
    <source>
        <dbReference type="EMBL" id="KAE8245129.1"/>
    </source>
</evidence>
<dbReference type="Pfam" id="PF00085">
    <property type="entry name" value="Thioredoxin"/>
    <property type="match status" value="1"/>
</dbReference>
<feature type="domain" description="Thioredoxin" evidence="3">
    <location>
        <begin position="2"/>
        <end position="107"/>
    </location>
</feature>
<evidence type="ECO:0000256" key="2">
    <source>
        <dbReference type="ARBA" id="ARBA00023157"/>
    </source>
</evidence>